<dbReference type="PANTHER" id="PTHR22789:SF0">
    <property type="entry name" value="3-OXO-TETRONATE 4-PHOSPHATE DECARBOXYLASE-RELATED"/>
    <property type="match status" value="1"/>
</dbReference>
<dbReference type="InterPro" id="IPR001303">
    <property type="entry name" value="Aldolase_II/adducin_N"/>
</dbReference>
<dbReference type="PANTHER" id="PTHR22789">
    <property type="entry name" value="FUCULOSE PHOSPHATE ALDOLASE"/>
    <property type="match status" value="1"/>
</dbReference>
<dbReference type="EMBL" id="LT629792">
    <property type="protein sequence ID" value="SDU00350.1"/>
    <property type="molecule type" value="Genomic_DNA"/>
</dbReference>
<dbReference type="EMBL" id="LT629792">
    <property type="protein sequence ID" value="SDU00147.1"/>
    <property type="molecule type" value="Genomic_DNA"/>
</dbReference>
<keyword evidence="6" id="KW-1185">Reference proteome</keyword>
<dbReference type="InterPro" id="IPR036409">
    <property type="entry name" value="Aldolase_II/adducin_N_sf"/>
</dbReference>
<keyword evidence="1" id="KW-0479">Metal-binding</keyword>
<proteinExistence type="predicted"/>
<protein>
    <submittedName>
        <fullName evidence="5">L-fuculose-phosphate aldolase</fullName>
    </submittedName>
</protein>
<evidence type="ECO:0000313" key="4">
    <source>
        <dbReference type="EMBL" id="SDU00147.1"/>
    </source>
</evidence>
<dbReference type="Proteomes" id="UP000198976">
    <property type="component" value="Chromosome I"/>
</dbReference>
<dbReference type="Pfam" id="PF00596">
    <property type="entry name" value="Aldolase_II"/>
    <property type="match status" value="1"/>
</dbReference>
<evidence type="ECO:0000313" key="5">
    <source>
        <dbReference type="EMBL" id="SDU00350.1"/>
    </source>
</evidence>
<dbReference type="InterPro" id="IPR050197">
    <property type="entry name" value="Aldolase_class_II_sugar_metab"/>
</dbReference>
<evidence type="ECO:0000256" key="2">
    <source>
        <dbReference type="ARBA" id="ARBA00023239"/>
    </source>
</evidence>
<evidence type="ECO:0000256" key="1">
    <source>
        <dbReference type="ARBA" id="ARBA00022723"/>
    </source>
</evidence>
<accession>A0ABY0V9D2</accession>
<keyword evidence="2" id="KW-0456">Lyase</keyword>
<dbReference type="RefSeq" id="WP_257590295.1">
    <property type="nucleotide sequence ID" value="NZ_LT629792.1"/>
</dbReference>
<dbReference type="Gene3D" id="3.40.225.10">
    <property type="entry name" value="Class II aldolase/adducin N-terminal domain"/>
    <property type="match status" value="1"/>
</dbReference>
<evidence type="ECO:0000259" key="3">
    <source>
        <dbReference type="SMART" id="SM01007"/>
    </source>
</evidence>
<organism evidence="5 6">
    <name type="scientific">Schaalia radingae</name>
    <dbReference type="NCBI Taxonomy" id="131110"/>
    <lineage>
        <taxon>Bacteria</taxon>
        <taxon>Bacillati</taxon>
        <taxon>Actinomycetota</taxon>
        <taxon>Actinomycetes</taxon>
        <taxon>Actinomycetales</taxon>
        <taxon>Actinomycetaceae</taxon>
        <taxon>Schaalia</taxon>
    </lineage>
</organism>
<dbReference type="SUPFAM" id="SSF53639">
    <property type="entry name" value="AraD/HMP-PK domain-like"/>
    <property type="match status" value="1"/>
</dbReference>
<dbReference type="SMART" id="SM01007">
    <property type="entry name" value="Aldolase_II"/>
    <property type="match status" value="1"/>
</dbReference>
<feature type="domain" description="Class II aldolase/adducin N-terminal" evidence="3">
    <location>
        <begin position="12"/>
        <end position="186"/>
    </location>
</feature>
<reference evidence="5 6" key="1">
    <citation type="submission" date="2016-10" db="EMBL/GenBank/DDBJ databases">
        <authorList>
            <person name="Varghese N."/>
            <person name="Submissions S."/>
        </authorList>
    </citation>
    <scope>NUCLEOTIDE SEQUENCE [LARGE SCALE GENOMIC DNA]</scope>
    <source>
        <strain evidence="5 6">DSM 9169</strain>
    </source>
</reference>
<evidence type="ECO:0000313" key="6">
    <source>
        <dbReference type="Proteomes" id="UP000198976"/>
    </source>
</evidence>
<name>A0ABY0V9D2_9ACTO</name>
<gene>
    <name evidence="4" type="ORF">SAMN04489714_1539</name>
    <name evidence="5" type="ORF">SAMN04489714_1553</name>
</gene>
<sequence length="207" mass="22773">MIHKTPEGLIDRLIIHACSAVSSGLVLGSGGNISARLPGSNEYFITKSGTWLGELTRDSFAKMTVGDTGPFETRPSSEWKLHDRIYEARDDVNSVFHLHPQNTVLLSALGHKIRFFTLDDALYVKSVGVVPYYPNGSDELADESARQMTEHNCVVLSHHGSCTVGEDPEMAFRRASLLEQAARNTFQAMLLGDSKTKFPEGVELIHA</sequence>